<accession>A0ABD7FUW8</accession>
<dbReference type="RefSeq" id="WP_095475168.1">
    <property type="nucleotide sequence ID" value="NZ_CAWQMY010000131.1"/>
</dbReference>
<protein>
    <submittedName>
        <fullName evidence="1">Uncharacterized protein</fullName>
    </submittedName>
</protein>
<comment type="caution">
    <text evidence="1">The sequence shown here is derived from an EMBL/GenBank/DDBJ whole genome shotgun (WGS) entry which is preliminary data.</text>
</comment>
<dbReference type="EMBL" id="QKKU01000065">
    <property type="protein sequence ID" value="RBM67106.1"/>
    <property type="molecule type" value="Genomic_DNA"/>
</dbReference>
<gene>
    <name evidence="1" type="ORF">DLR72_10230</name>
</gene>
<evidence type="ECO:0000313" key="2">
    <source>
        <dbReference type="Proteomes" id="UP000252199"/>
    </source>
</evidence>
<name>A0ABD7FUW8_9VIBR</name>
<sequence>MHLGRELKRVSCATRLKEFLTGNSEKWITWWYCGIYKNQRAGSQPNVLVGFRELSDDGSLSDDLIFRRVPLTSLGQMRVGTVWRNGECLQETLYDTQIFDVNFDQGNWQVTSFQYAAHSDLSPPYPFALYPLKIKKDRNWLLEFRLRSGGKLVVPCLEFFSRCYGRSQELKRVLTTYAWNGIDGGVENRLYAPLDQPEENGKWKVKLRKRMVNGDAIFLAHAKYDRYTERQAKQVYAQIEANYDPNGKVPAFVKIEPWFRGDAQLKVKGIWFDEGKSFLALQITGSSDPGGVLIERNRENSNKAELPADNQESGQAWLGAPERNLVKPPEIIDLTDELEPDHGVSPIEIHDPDFEVLGQPRAVIDYKDKKAQDSAGDKGIGVYSTTFSTGEPYGGGKGIGYAAIHARPVMESQGTLRDMWNALLYYKDNSPKSITAVEWFTFEDGYKYSEEPKIIGVPEFTEQELLDPLHTLTTAIKNWPYMDSTTKTEVRGVLVARLHINNEYIHILEIQRRPRKKKDADGQVRDSEESFKGFIFKIKNQNEIEVYLRDFLSDVRHVKGIVQHLVNRCPGRAATFNHSVANDDRFPCESSVLNALAKMDMIL</sequence>
<dbReference type="Proteomes" id="UP000252199">
    <property type="component" value="Unassembled WGS sequence"/>
</dbReference>
<evidence type="ECO:0000313" key="1">
    <source>
        <dbReference type="EMBL" id="RBM67106.1"/>
    </source>
</evidence>
<proteinExistence type="predicted"/>
<dbReference type="AlphaFoldDB" id="A0ABD7FUW8"/>
<reference evidence="1 2" key="1">
    <citation type="submission" date="2018-06" db="EMBL/GenBank/DDBJ databases">
        <title>Draft genome sequences of nine Vibrio sp. clinical isolates from across the United States representing the closest known relative of Vibrio cholerae.</title>
        <authorList>
            <person name="Islam M.T."/>
            <person name="Liang K."/>
            <person name="Im M.S."/>
            <person name="Winkjer J."/>
            <person name="Busby S."/>
            <person name="Batra D."/>
            <person name="Rowe L."/>
            <person name="Tarr C.L."/>
            <person name="Boucher Y."/>
        </authorList>
    </citation>
    <scope>NUCLEOTIDE SEQUENCE [LARGE SCALE GENOMIC DNA]</scope>
    <source>
        <strain evidence="1 2">2017V-1110</strain>
    </source>
</reference>
<organism evidence="1 2">
    <name type="scientific">Vibrio paracholerae</name>
    <dbReference type="NCBI Taxonomy" id="650003"/>
    <lineage>
        <taxon>Bacteria</taxon>
        <taxon>Pseudomonadati</taxon>
        <taxon>Pseudomonadota</taxon>
        <taxon>Gammaproteobacteria</taxon>
        <taxon>Vibrionales</taxon>
        <taxon>Vibrionaceae</taxon>
        <taxon>Vibrio</taxon>
    </lineage>
</organism>